<evidence type="ECO:0000256" key="1">
    <source>
        <dbReference type="SAM" id="MobiDB-lite"/>
    </source>
</evidence>
<dbReference type="InterPro" id="IPR050570">
    <property type="entry name" value="Cell_wall_metabolism_enzyme"/>
</dbReference>
<dbReference type="PROSITE" id="PS51782">
    <property type="entry name" value="LYSM"/>
    <property type="match status" value="1"/>
</dbReference>
<dbReference type="Proteomes" id="UP001228581">
    <property type="component" value="Unassembled WGS sequence"/>
</dbReference>
<name>A0AAE3QXJ5_9BACT</name>
<feature type="chain" id="PRO_5042225786" evidence="2">
    <location>
        <begin position="20"/>
        <end position="334"/>
    </location>
</feature>
<evidence type="ECO:0000256" key="2">
    <source>
        <dbReference type="SAM" id="SignalP"/>
    </source>
</evidence>
<dbReference type="Pfam" id="PF01476">
    <property type="entry name" value="LysM"/>
    <property type="match status" value="1"/>
</dbReference>
<keyword evidence="2" id="KW-0732">Signal</keyword>
<protein>
    <submittedName>
        <fullName evidence="4">Peptidoglycan DD-metalloendopeptidase family protein</fullName>
    </submittedName>
</protein>
<dbReference type="InterPro" id="IPR036779">
    <property type="entry name" value="LysM_dom_sf"/>
</dbReference>
<dbReference type="RefSeq" id="WP_313986100.1">
    <property type="nucleotide sequence ID" value="NZ_JASJOR010000003.1"/>
</dbReference>
<dbReference type="CDD" id="cd00118">
    <property type="entry name" value="LysM"/>
    <property type="match status" value="1"/>
</dbReference>
<dbReference type="SUPFAM" id="SSF54106">
    <property type="entry name" value="LysM domain"/>
    <property type="match status" value="1"/>
</dbReference>
<proteinExistence type="predicted"/>
<dbReference type="InterPro" id="IPR016047">
    <property type="entry name" value="M23ase_b-sheet_dom"/>
</dbReference>
<dbReference type="EMBL" id="JASJOT010000012">
    <property type="protein sequence ID" value="MDJ1494918.1"/>
    <property type="molecule type" value="Genomic_DNA"/>
</dbReference>
<evidence type="ECO:0000313" key="7">
    <source>
        <dbReference type="Proteomes" id="UP001241110"/>
    </source>
</evidence>
<keyword evidence="6" id="KW-1185">Reference proteome</keyword>
<dbReference type="PANTHER" id="PTHR21666:SF270">
    <property type="entry name" value="MUREIN HYDROLASE ACTIVATOR ENVC"/>
    <property type="match status" value="1"/>
</dbReference>
<accession>A0AAE3QXJ5</accession>
<evidence type="ECO:0000313" key="4">
    <source>
        <dbReference type="EMBL" id="MDJ1484584.1"/>
    </source>
</evidence>
<gene>
    <name evidence="4" type="ORF">QNI16_29060</name>
    <name evidence="5" type="ORF">QNI19_18410</name>
</gene>
<comment type="caution">
    <text evidence="4">The sequence shown here is derived from an EMBL/GenBank/DDBJ whole genome shotgun (WGS) entry which is preliminary data.</text>
</comment>
<dbReference type="CDD" id="cd12797">
    <property type="entry name" value="M23_peptidase"/>
    <property type="match status" value="1"/>
</dbReference>
<dbReference type="EMBL" id="JASJOS010000015">
    <property type="protein sequence ID" value="MDJ1484584.1"/>
    <property type="molecule type" value="Genomic_DNA"/>
</dbReference>
<feature type="region of interest" description="Disordered" evidence="1">
    <location>
        <begin position="50"/>
        <end position="71"/>
    </location>
</feature>
<evidence type="ECO:0000313" key="6">
    <source>
        <dbReference type="Proteomes" id="UP001228581"/>
    </source>
</evidence>
<evidence type="ECO:0000313" key="5">
    <source>
        <dbReference type="EMBL" id="MDJ1494918.1"/>
    </source>
</evidence>
<dbReference type="Proteomes" id="UP001241110">
    <property type="component" value="Unassembled WGS sequence"/>
</dbReference>
<organism evidence="4 7">
    <name type="scientific">Xanthocytophaga flava</name>
    <dbReference type="NCBI Taxonomy" id="3048013"/>
    <lineage>
        <taxon>Bacteria</taxon>
        <taxon>Pseudomonadati</taxon>
        <taxon>Bacteroidota</taxon>
        <taxon>Cytophagia</taxon>
        <taxon>Cytophagales</taxon>
        <taxon>Rhodocytophagaceae</taxon>
        <taxon>Xanthocytophaga</taxon>
    </lineage>
</organism>
<feature type="signal peptide" evidence="2">
    <location>
        <begin position="1"/>
        <end position="19"/>
    </location>
</feature>
<dbReference type="Gene3D" id="2.70.70.10">
    <property type="entry name" value="Glucose Permease (Domain IIA)"/>
    <property type="match status" value="1"/>
</dbReference>
<dbReference type="InterPro" id="IPR018392">
    <property type="entry name" value="LysM"/>
</dbReference>
<dbReference type="SUPFAM" id="SSF51261">
    <property type="entry name" value="Duplicated hybrid motif"/>
    <property type="match status" value="1"/>
</dbReference>
<dbReference type="SMART" id="SM00257">
    <property type="entry name" value="LysM"/>
    <property type="match status" value="1"/>
</dbReference>
<dbReference type="AlphaFoldDB" id="A0AAE3QXJ5"/>
<reference evidence="4 6" key="1">
    <citation type="submission" date="2023-05" db="EMBL/GenBank/DDBJ databases">
        <authorList>
            <person name="Zhang X."/>
        </authorList>
    </citation>
    <scope>NUCLEOTIDE SEQUENCE</scope>
    <source>
        <strain evidence="5 6">DM2B3-1</strain>
        <strain evidence="4">YF14B1</strain>
    </source>
</reference>
<dbReference type="GO" id="GO:0004222">
    <property type="term" value="F:metalloendopeptidase activity"/>
    <property type="evidence" value="ECO:0007669"/>
    <property type="project" value="TreeGrafter"/>
</dbReference>
<sequence length="334" mass="38260">MRFFISFLFTLFCISWALAQEGDKFTKPLNKKAPTEKKDTVKDIPSEIQEAPAKHHPGFDPQRRPTVVSEDTTDIDEGELSVVEVTEEVRVDSSWIKIAEYYSVWDSRNVDPYGIDPKDFDDSVEIQLYDEAQNQLWALPLTHTKVNSNFGSRGYRWHYGTDLDLNTGDTIRAAFDGIVRIVRYEAGGWGYFVLLRHYNGLETLYGHMSKQLVEVGQLVKAGDIIGLGGSTGRSSGPHLHYEVRYQGNAFNSDALYDYLGEKLRQQYFYLLPQHFSYIGQKKSAMVRRLVYYRVRRGDTLGGIASRHGTTVSKLMKLNRLRSKTIRAGQRLRVR</sequence>
<dbReference type="InterPro" id="IPR011055">
    <property type="entry name" value="Dup_hybrid_motif"/>
</dbReference>
<dbReference type="PANTHER" id="PTHR21666">
    <property type="entry name" value="PEPTIDASE-RELATED"/>
    <property type="match status" value="1"/>
</dbReference>
<feature type="domain" description="LysM" evidence="3">
    <location>
        <begin position="290"/>
        <end position="333"/>
    </location>
</feature>
<dbReference type="Gene3D" id="3.10.350.10">
    <property type="entry name" value="LysM domain"/>
    <property type="match status" value="1"/>
</dbReference>
<evidence type="ECO:0000259" key="3">
    <source>
        <dbReference type="PROSITE" id="PS51782"/>
    </source>
</evidence>
<dbReference type="Pfam" id="PF01551">
    <property type="entry name" value="Peptidase_M23"/>
    <property type="match status" value="1"/>
</dbReference>